<gene>
    <name evidence="2" type="ORF">H9830_00670</name>
</gene>
<evidence type="ECO:0000259" key="1">
    <source>
        <dbReference type="Pfam" id="PF09348"/>
    </source>
</evidence>
<dbReference type="PIRSF" id="PIRSF010260">
    <property type="entry name" value="UCP010260"/>
    <property type="match status" value="1"/>
</dbReference>
<dbReference type="AlphaFoldDB" id="A0A9D2C810"/>
<dbReference type="InterPro" id="IPR018960">
    <property type="entry name" value="DUF1990"/>
</dbReference>
<feature type="domain" description="DUF1990" evidence="1">
    <location>
        <begin position="111"/>
        <end position="204"/>
    </location>
</feature>
<feature type="domain" description="DUF1990" evidence="1">
    <location>
        <begin position="13"/>
        <end position="72"/>
    </location>
</feature>
<dbReference type="EMBL" id="DXDC01000014">
    <property type="protein sequence ID" value="HIY64772.1"/>
    <property type="molecule type" value="Genomic_DNA"/>
</dbReference>
<accession>A0A9D2C810</accession>
<evidence type="ECO:0000313" key="2">
    <source>
        <dbReference type="EMBL" id="HIY64772.1"/>
    </source>
</evidence>
<reference evidence="2" key="2">
    <citation type="submission" date="2021-04" db="EMBL/GenBank/DDBJ databases">
        <authorList>
            <person name="Gilroy R."/>
        </authorList>
    </citation>
    <scope>NUCLEOTIDE SEQUENCE</scope>
    <source>
        <strain evidence="2">ChiGjej1B1-98</strain>
    </source>
</reference>
<name>A0A9D2C810_9MICO</name>
<proteinExistence type="predicted"/>
<dbReference type="InterPro" id="IPR014457">
    <property type="entry name" value="UCP010260"/>
</dbReference>
<protein>
    <submittedName>
        <fullName evidence="2">DUF1990 domain-containing protein</fullName>
    </submittedName>
</protein>
<organism evidence="2 3">
    <name type="scientific">Candidatus Agrococcus pullicola</name>
    <dbReference type="NCBI Taxonomy" id="2838429"/>
    <lineage>
        <taxon>Bacteria</taxon>
        <taxon>Bacillati</taxon>
        <taxon>Actinomycetota</taxon>
        <taxon>Actinomycetes</taxon>
        <taxon>Micrococcales</taxon>
        <taxon>Microbacteriaceae</taxon>
        <taxon>Agrococcus</taxon>
    </lineage>
</organism>
<dbReference type="Proteomes" id="UP000824005">
    <property type="component" value="Unassembled WGS sequence"/>
</dbReference>
<reference evidence="2" key="1">
    <citation type="journal article" date="2021" name="PeerJ">
        <title>Extensive microbial diversity within the chicken gut microbiome revealed by metagenomics and culture.</title>
        <authorList>
            <person name="Gilroy R."/>
            <person name="Ravi A."/>
            <person name="Getino M."/>
            <person name="Pursley I."/>
            <person name="Horton D.L."/>
            <person name="Alikhan N.F."/>
            <person name="Baker D."/>
            <person name="Gharbi K."/>
            <person name="Hall N."/>
            <person name="Watson M."/>
            <person name="Adriaenssens E.M."/>
            <person name="Foster-Nyarko E."/>
            <person name="Jarju S."/>
            <person name="Secka A."/>
            <person name="Antonio M."/>
            <person name="Oren A."/>
            <person name="Chaudhuri R.R."/>
            <person name="La Ragione R."/>
            <person name="Hildebrand F."/>
            <person name="Pallen M.J."/>
        </authorList>
    </citation>
    <scope>NUCLEOTIDE SEQUENCE</scope>
    <source>
        <strain evidence="2">ChiGjej1B1-98</strain>
    </source>
</reference>
<comment type="caution">
    <text evidence="2">The sequence shown here is derived from an EMBL/GenBank/DDBJ whole genome shotgun (WGS) entry which is preliminary data.</text>
</comment>
<sequence>MSLAPITERTTNYGQVGITSQPEFERFIPSGFRVIERRSRIGHGRPRFDSAVLGLRTWQVQRRSGLDVEVYPADETQVYRPVVYRDGDVVESASYEQPTDFDASGAALLQPGDSAMQTLRVAGKKFQAPLRVISVVEEPDMHAVTFGALEGHPEKGEERMRVTLGEDGAVHFELRVVWAPNAWWLRATMPWFKRIQRTHHDRFMYALTKV</sequence>
<dbReference type="Pfam" id="PF09348">
    <property type="entry name" value="DUF1990"/>
    <property type="match status" value="2"/>
</dbReference>
<evidence type="ECO:0000313" key="3">
    <source>
        <dbReference type="Proteomes" id="UP000824005"/>
    </source>
</evidence>